<protein>
    <recommendedName>
        <fullName evidence="9">Lysine transporter LysE</fullName>
    </recommendedName>
</protein>
<keyword evidence="2" id="KW-1003">Cell membrane</keyword>
<feature type="transmembrane region" description="Helical" evidence="6">
    <location>
        <begin position="152"/>
        <end position="173"/>
    </location>
</feature>
<dbReference type="GO" id="GO:0005886">
    <property type="term" value="C:plasma membrane"/>
    <property type="evidence" value="ECO:0007669"/>
    <property type="project" value="UniProtKB-SubCell"/>
</dbReference>
<evidence type="ECO:0000313" key="7">
    <source>
        <dbReference type="EMBL" id="MYL20438.1"/>
    </source>
</evidence>
<dbReference type="InterPro" id="IPR001123">
    <property type="entry name" value="LeuE-type"/>
</dbReference>
<dbReference type="EMBL" id="WMET01000002">
    <property type="protein sequence ID" value="MYL20438.1"/>
    <property type="molecule type" value="Genomic_DNA"/>
</dbReference>
<keyword evidence="3 6" id="KW-0812">Transmembrane</keyword>
<evidence type="ECO:0000256" key="4">
    <source>
        <dbReference type="ARBA" id="ARBA00022989"/>
    </source>
</evidence>
<dbReference type="GO" id="GO:0015171">
    <property type="term" value="F:amino acid transmembrane transporter activity"/>
    <property type="evidence" value="ECO:0007669"/>
    <property type="project" value="TreeGrafter"/>
</dbReference>
<dbReference type="PANTHER" id="PTHR30086">
    <property type="entry name" value="ARGININE EXPORTER PROTEIN ARGO"/>
    <property type="match status" value="1"/>
</dbReference>
<dbReference type="RefSeq" id="WP_160837143.1">
    <property type="nucleotide sequence ID" value="NZ_WMET01000002.1"/>
</dbReference>
<evidence type="ECO:0000256" key="1">
    <source>
        <dbReference type="ARBA" id="ARBA00004651"/>
    </source>
</evidence>
<evidence type="ECO:0000256" key="6">
    <source>
        <dbReference type="SAM" id="Phobius"/>
    </source>
</evidence>
<evidence type="ECO:0000313" key="8">
    <source>
        <dbReference type="Proteomes" id="UP000460949"/>
    </source>
</evidence>
<evidence type="ECO:0000256" key="3">
    <source>
        <dbReference type="ARBA" id="ARBA00022692"/>
    </source>
</evidence>
<accession>A0A845DTF2</accession>
<proteinExistence type="predicted"/>
<gene>
    <name evidence="7" type="ORF">GLW04_11095</name>
</gene>
<evidence type="ECO:0000256" key="2">
    <source>
        <dbReference type="ARBA" id="ARBA00022475"/>
    </source>
</evidence>
<feature type="transmembrane region" description="Helical" evidence="6">
    <location>
        <begin position="110"/>
        <end position="132"/>
    </location>
</feature>
<keyword evidence="4 6" id="KW-1133">Transmembrane helix</keyword>
<reference evidence="7 8" key="1">
    <citation type="submission" date="2019-11" db="EMBL/GenBank/DDBJ databases">
        <title>Genome sequences of 17 halophilic strains isolated from different environments.</title>
        <authorList>
            <person name="Furrow R.E."/>
        </authorList>
    </citation>
    <scope>NUCLEOTIDE SEQUENCE [LARGE SCALE GENOMIC DNA]</scope>
    <source>
        <strain evidence="7 8">22511_23_Filter</strain>
    </source>
</reference>
<dbReference type="Pfam" id="PF01810">
    <property type="entry name" value="LysE"/>
    <property type="match status" value="1"/>
</dbReference>
<name>A0A845DTF2_9BACI</name>
<keyword evidence="5 6" id="KW-0472">Membrane</keyword>
<feature type="transmembrane region" description="Helical" evidence="6">
    <location>
        <begin position="194"/>
        <end position="216"/>
    </location>
</feature>
<evidence type="ECO:0000256" key="5">
    <source>
        <dbReference type="ARBA" id="ARBA00023136"/>
    </source>
</evidence>
<dbReference type="Proteomes" id="UP000460949">
    <property type="component" value="Unassembled WGS sequence"/>
</dbReference>
<dbReference type="AlphaFoldDB" id="A0A845DTF2"/>
<dbReference type="PANTHER" id="PTHR30086:SF6">
    <property type="entry name" value="AMINO ACID EFFLUX PROTEIN YCGF-RELATED"/>
    <property type="match status" value="1"/>
</dbReference>
<evidence type="ECO:0008006" key="9">
    <source>
        <dbReference type="Google" id="ProtNLM"/>
    </source>
</evidence>
<comment type="subcellular location">
    <subcellularLocation>
        <location evidence="1">Cell membrane</location>
        <topology evidence="1">Multi-pass membrane protein</topology>
    </subcellularLocation>
</comment>
<comment type="caution">
    <text evidence="7">The sequence shown here is derived from an EMBL/GenBank/DDBJ whole genome shotgun (WGS) entry which is preliminary data.</text>
</comment>
<sequence>MVTLLAGSIVLGLSIAAPVGPINIEIIRRGLAFGFWPALCVGLGGMSSDLLLMLVMFLGAGVVLTWSWVQIALMLLGCLVLTHAGWTSFRKPVVSEWDGGKENRTEDGAAWISYARGMLIAGTNPMNILFWVSIYGSVLSGALQKEDVFHSFLISSMVFIGIGLWNMNLAFFVHFSRSIMTFSLLKWVQRGAGLVLVFYGMKFGVEACLLIVRSGWL</sequence>
<organism evidence="7 8">
    <name type="scientific">Halobacillus litoralis</name>
    <dbReference type="NCBI Taxonomy" id="45668"/>
    <lineage>
        <taxon>Bacteria</taxon>
        <taxon>Bacillati</taxon>
        <taxon>Bacillota</taxon>
        <taxon>Bacilli</taxon>
        <taxon>Bacillales</taxon>
        <taxon>Bacillaceae</taxon>
        <taxon>Halobacillus</taxon>
    </lineage>
</organism>